<evidence type="ECO:0000259" key="1">
    <source>
        <dbReference type="Pfam" id="PF13006"/>
    </source>
</evidence>
<name>A0A4R5AV37_9ACTN</name>
<evidence type="ECO:0000313" key="2">
    <source>
        <dbReference type="EMBL" id="TDD75789.1"/>
    </source>
</evidence>
<dbReference type="OrthoDB" id="477305at2"/>
<dbReference type="AlphaFoldDB" id="A0A4R5AV37"/>
<evidence type="ECO:0000313" key="3">
    <source>
        <dbReference type="Proteomes" id="UP000294513"/>
    </source>
</evidence>
<comment type="caution">
    <text evidence="2">The sequence shown here is derived from an EMBL/GenBank/DDBJ whole genome shotgun (WGS) entry which is preliminary data.</text>
</comment>
<dbReference type="Proteomes" id="UP000294513">
    <property type="component" value="Unassembled WGS sequence"/>
</dbReference>
<dbReference type="EMBL" id="SMKU01000219">
    <property type="protein sequence ID" value="TDD75789.1"/>
    <property type="molecule type" value="Genomic_DNA"/>
</dbReference>
<reference evidence="2 3" key="1">
    <citation type="submission" date="2019-03" db="EMBL/GenBank/DDBJ databases">
        <title>Draft genome sequences of novel Actinobacteria.</title>
        <authorList>
            <person name="Sahin N."/>
            <person name="Ay H."/>
            <person name="Saygin H."/>
        </authorList>
    </citation>
    <scope>NUCLEOTIDE SEQUENCE [LARGE SCALE GENOMIC DNA]</scope>
    <source>
        <strain evidence="2 3">H3C3</strain>
    </source>
</reference>
<feature type="domain" description="Transposase IS4 N-terminal" evidence="1">
    <location>
        <begin position="10"/>
        <end position="89"/>
    </location>
</feature>
<gene>
    <name evidence="2" type="ORF">E1298_31245</name>
</gene>
<accession>A0A4R5AV37</accession>
<dbReference type="Pfam" id="PF13006">
    <property type="entry name" value="Nterm_IS4"/>
    <property type="match status" value="1"/>
</dbReference>
<sequence>MSGGTTALRARLGVLTAVFTPELADEAIAEHDRTERRRRLLPSRLVVYFVLALCLFARESYEEVIRLLTSGLPGYRALIAVNRSSLFRALYPKASLSAPPGTVGRLLMALRSPHLI</sequence>
<protein>
    <recommendedName>
        <fullName evidence="1">Transposase IS4 N-terminal domain-containing protein</fullName>
    </recommendedName>
</protein>
<dbReference type="InterPro" id="IPR024473">
    <property type="entry name" value="Transposases_IS4_N"/>
</dbReference>
<dbReference type="RefSeq" id="WP_131899639.1">
    <property type="nucleotide sequence ID" value="NZ_SMKU01000219.1"/>
</dbReference>
<proteinExistence type="predicted"/>
<keyword evidence="3" id="KW-1185">Reference proteome</keyword>
<organism evidence="2 3">
    <name type="scientific">Actinomadura rubrisoli</name>
    <dbReference type="NCBI Taxonomy" id="2530368"/>
    <lineage>
        <taxon>Bacteria</taxon>
        <taxon>Bacillati</taxon>
        <taxon>Actinomycetota</taxon>
        <taxon>Actinomycetes</taxon>
        <taxon>Streptosporangiales</taxon>
        <taxon>Thermomonosporaceae</taxon>
        <taxon>Actinomadura</taxon>
    </lineage>
</organism>